<evidence type="ECO:0000313" key="1">
    <source>
        <dbReference type="EMBL" id="QHT07316.1"/>
    </source>
</evidence>
<dbReference type="EMBL" id="MN739481">
    <property type="protein sequence ID" value="QHT07316.1"/>
    <property type="molecule type" value="Genomic_DNA"/>
</dbReference>
<organism evidence="1">
    <name type="scientific">viral metagenome</name>
    <dbReference type="NCBI Taxonomy" id="1070528"/>
    <lineage>
        <taxon>unclassified sequences</taxon>
        <taxon>metagenomes</taxon>
        <taxon>organismal metagenomes</taxon>
    </lineage>
</organism>
<sequence>MRFFNKHLDILAGGQAKILVFDCEFWHVLGESGDQKFTFPPNEDFFFISREIGGFILTKNKDGSWSYNNPFFVTLSKPKREVAFPISKYATVDASTARKLDDLENRLGIPWGASFPSRLSPTGEEALRLGLKVYTEDSNIKAHHKPPSWYSTFMKHYSESTIIVKGTGDIDALKNASAMYGFDYVPPKGVIDIALWNAQSRKLCGTAKLEGTFHCITKYLDDDTKHLATYLPLEKAHDPTTDASMTLLVAIYIASRAHKK</sequence>
<protein>
    <submittedName>
        <fullName evidence="1">Uncharacterized protein</fullName>
    </submittedName>
</protein>
<dbReference type="AlphaFoldDB" id="A0A6C0CR19"/>
<name>A0A6C0CR19_9ZZZZ</name>
<proteinExistence type="predicted"/>
<accession>A0A6C0CR19</accession>
<reference evidence="1" key="1">
    <citation type="journal article" date="2020" name="Nature">
        <title>Giant virus diversity and host interactions through global metagenomics.</title>
        <authorList>
            <person name="Schulz F."/>
            <person name="Roux S."/>
            <person name="Paez-Espino D."/>
            <person name="Jungbluth S."/>
            <person name="Walsh D.A."/>
            <person name="Denef V.J."/>
            <person name="McMahon K.D."/>
            <person name="Konstantinidis K.T."/>
            <person name="Eloe-Fadrosh E.A."/>
            <person name="Kyrpides N.C."/>
            <person name="Woyke T."/>
        </authorList>
    </citation>
    <scope>NUCLEOTIDE SEQUENCE</scope>
    <source>
        <strain evidence="1">GVMAG-M-3300021963-12</strain>
    </source>
</reference>